<dbReference type="PRINTS" id="PR00259">
    <property type="entry name" value="TMFOUR"/>
</dbReference>
<evidence type="ECO:0000313" key="2">
    <source>
        <dbReference type="EMBL" id="PZC71572.1"/>
    </source>
</evidence>
<keyword evidence="1" id="KW-1133">Transmembrane helix</keyword>
<accession>A0A2W1B5V8</accession>
<proteinExistence type="predicted"/>
<keyword evidence="1" id="KW-0472">Membrane</keyword>
<evidence type="ECO:0000256" key="1">
    <source>
        <dbReference type="SAM" id="Phobius"/>
    </source>
</evidence>
<keyword evidence="3" id="KW-1185">Reference proteome</keyword>
<organism evidence="2 3">
    <name type="scientific">Helicoverpa armigera</name>
    <name type="common">Cotton bollworm</name>
    <name type="synonym">Heliothis armigera</name>
    <dbReference type="NCBI Taxonomy" id="29058"/>
    <lineage>
        <taxon>Eukaryota</taxon>
        <taxon>Metazoa</taxon>
        <taxon>Ecdysozoa</taxon>
        <taxon>Arthropoda</taxon>
        <taxon>Hexapoda</taxon>
        <taxon>Insecta</taxon>
        <taxon>Pterygota</taxon>
        <taxon>Neoptera</taxon>
        <taxon>Endopterygota</taxon>
        <taxon>Lepidoptera</taxon>
        <taxon>Glossata</taxon>
        <taxon>Ditrysia</taxon>
        <taxon>Noctuoidea</taxon>
        <taxon>Noctuidae</taxon>
        <taxon>Heliothinae</taxon>
        <taxon>Helicoverpa</taxon>
    </lineage>
</organism>
<keyword evidence="1" id="KW-0812">Transmembrane</keyword>
<name>A0A2W1B5V8_HELAM</name>
<feature type="transmembrane region" description="Helical" evidence="1">
    <location>
        <begin position="67"/>
        <end position="92"/>
    </location>
</feature>
<gene>
    <name evidence="2" type="primary">HaOG212963</name>
    <name evidence="2" type="ORF">B5X24_HaOG212963</name>
</gene>
<dbReference type="Proteomes" id="UP000249218">
    <property type="component" value="Unassembled WGS sequence"/>
</dbReference>
<dbReference type="AlphaFoldDB" id="A0A2W1B5V8"/>
<dbReference type="OrthoDB" id="7479727at2759"/>
<dbReference type="EMBL" id="KZ150292">
    <property type="protein sequence ID" value="PZC71572.1"/>
    <property type="molecule type" value="Genomic_DNA"/>
</dbReference>
<evidence type="ECO:0000313" key="3">
    <source>
        <dbReference type="Proteomes" id="UP000249218"/>
    </source>
</evidence>
<feature type="transmembrane region" description="Helical" evidence="1">
    <location>
        <begin position="12"/>
        <end position="39"/>
    </location>
</feature>
<sequence>MSNKRTSKASKIVAWILWVVNFIVMVTCVLIMTLGLWIISSPGSLSTVIDFTGNATMKALLQDMLSLHVGIAVTAVAIFVFCISFMGFYGAITKSPFLLFMVSQCSFLSGPP</sequence>
<protein>
    <submittedName>
        <fullName evidence="2">Uncharacterized protein</fullName>
    </submittedName>
</protein>
<reference evidence="2 3" key="1">
    <citation type="journal article" date="2017" name="BMC Biol.">
        <title>Genomic innovations, transcriptional plasticity and gene loss underlying the evolution and divergence of two highly polyphagous and invasive Helicoverpa pest species.</title>
        <authorList>
            <person name="Pearce S.L."/>
            <person name="Clarke D.F."/>
            <person name="East P.D."/>
            <person name="Elfekih S."/>
            <person name="Gordon K.H."/>
            <person name="Jermiin L.S."/>
            <person name="McGaughran A."/>
            <person name="Oakeshott J.G."/>
            <person name="Papanikolaou A."/>
            <person name="Perera O.P."/>
            <person name="Rane R.V."/>
            <person name="Richards S."/>
            <person name="Tay W.T."/>
            <person name="Walsh T.K."/>
            <person name="Anderson A."/>
            <person name="Anderson C.J."/>
            <person name="Asgari S."/>
            <person name="Board P.G."/>
            <person name="Bretschneider A."/>
            <person name="Campbell P.M."/>
            <person name="Chertemps T."/>
            <person name="Christeller J.T."/>
            <person name="Coppin C.W."/>
            <person name="Downes S.J."/>
            <person name="Duan G."/>
            <person name="Farnsworth C.A."/>
            <person name="Good R.T."/>
            <person name="Han L.B."/>
            <person name="Han Y.C."/>
            <person name="Hatje K."/>
            <person name="Horne I."/>
            <person name="Huang Y.P."/>
            <person name="Hughes D.S."/>
            <person name="Jacquin-Joly E."/>
            <person name="James W."/>
            <person name="Jhangiani S."/>
            <person name="Kollmar M."/>
            <person name="Kuwar S.S."/>
            <person name="Li S."/>
            <person name="Liu N.Y."/>
            <person name="Maibeche M.T."/>
            <person name="Miller J.R."/>
            <person name="Montagne N."/>
            <person name="Perry T."/>
            <person name="Qu J."/>
            <person name="Song S.V."/>
            <person name="Sutton G.G."/>
            <person name="Vogel H."/>
            <person name="Walenz B.P."/>
            <person name="Xu W."/>
            <person name="Zhang H.J."/>
            <person name="Zou Z."/>
            <person name="Batterham P."/>
            <person name="Edwards O.R."/>
            <person name="Feyereisen R."/>
            <person name="Gibbs R.A."/>
            <person name="Heckel D.G."/>
            <person name="McGrath A."/>
            <person name="Robin C."/>
            <person name="Scherer S.E."/>
            <person name="Worley K.C."/>
            <person name="Wu Y.D."/>
        </authorList>
    </citation>
    <scope>NUCLEOTIDE SEQUENCE [LARGE SCALE GENOMIC DNA]</scope>
    <source>
        <strain evidence="2">Harm_GR_Male_#8</strain>
        <tissue evidence="2">Whole organism</tissue>
    </source>
</reference>